<feature type="region of interest" description="Disordered" evidence="1">
    <location>
        <begin position="88"/>
        <end position="124"/>
    </location>
</feature>
<proteinExistence type="predicted"/>
<comment type="caution">
    <text evidence="2">The sequence shown here is derived from an EMBL/GenBank/DDBJ whole genome shotgun (WGS) entry which is preliminary data.</text>
</comment>
<dbReference type="AlphaFoldDB" id="A0A8K0W3L5"/>
<reference evidence="2" key="1">
    <citation type="journal article" date="2021" name="Nat. Commun.">
        <title>Genetic determinants of endophytism in the Arabidopsis root mycobiome.</title>
        <authorList>
            <person name="Mesny F."/>
            <person name="Miyauchi S."/>
            <person name="Thiergart T."/>
            <person name="Pickel B."/>
            <person name="Atanasova L."/>
            <person name="Karlsson M."/>
            <person name="Huettel B."/>
            <person name="Barry K.W."/>
            <person name="Haridas S."/>
            <person name="Chen C."/>
            <person name="Bauer D."/>
            <person name="Andreopoulos W."/>
            <person name="Pangilinan J."/>
            <person name="LaButti K."/>
            <person name="Riley R."/>
            <person name="Lipzen A."/>
            <person name="Clum A."/>
            <person name="Drula E."/>
            <person name="Henrissat B."/>
            <person name="Kohler A."/>
            <person name="Grigoriev I.V."/>
            <person name="Martin F.M."/>
            <person name="Hacquard S."/>
        </authorList>
    </citation>
    <scope>NUCLEOTIDE SEQUENCE</scope>
    <source>
        <strain evidence="2">MPI-SDFR-AT-0120</strain>
    </source>
</reference>
<feature type="compositionally biased region" description="Low complexity" evidence="1">
    <location>
        <begin position="105"/>
        <end position="124"/>
    </location>
</feature>
<organism evidence="2 3">
    <name type="scientific">Paraphoma chrysanthemicola</name>
    <dbReference type="NCBI Taxonomy" id="798071"/>
    <lineage>
        <taxon>Eukaryota</taxon>
        <taxon>Fungi</taxon>
        <taxon>Dikarya</taxon>
        <taxon>Ascomycota</taxon>
        <taxon>Pezizomycotina</taxon>
        <taxon>Dothideomycetes</taxon>
        <taxon>Pleosporomycetidae</taxon>
        <taxon>Pleosporales</taxon>
        <taxon>Pleosporineae</taxon>
        <taxon>Phaeosphaeriaceae</taxon>
        <taxon>Paraphoma</taxon>
    </lineage>
</organism>
<sequence>MTNVVTIRTRLSGRQINRWLRTTRRQLTLWNRRQEHWKAQYDEMRMRDRMDFDPVVLRLRRKWKYAAEQEEMWMRELWLVEDLQHLRGSPPAADPSGRKARRVRYTSSIRSRSSAATASSSPASGFVSRSFVLPVSSLSPHHTPVMGLPCREGAWDWISRTVAGTERRSSSAATGLDCLRAAGSYMRRLGLRCLQHRSGL</sequence>
<evidence type="ECO:0000313" key="3">
    <source>
        <dbReference type="Proteomes" id="UP000813461"/>
    </source>
</evidence>
<name>A0A8K0W3L5_9PLEO</name>
<keyword evidence="3" id="KW-1185">Reference proteome</keyword>
<gene>
    <name evidence="2" type="ORF">FB567DRAFT_545731</name>
</gene>
<accession>A0A8K0W3L5</accession>
<dbReference type="Proteomes" id="UP000813461">
    <property type="component" value="Unassembled WGS sequence"/>
</dbReference>
<evidence type="ECO:0000313" key="2">
    <source>
        <dbReference type="EMBL" id="KAH7092585.1"/>
    </source>
</evidence>
<dbReference type="EMBL" id="JAGMVJ010000003">
    <property type="protein sequence ID" value="KAH7092585.1"/>
    <property type="molecule type" value="Genomic_DNA"/>
</dbReference>
<evidence type="ECO:0000256" key="1">
    <source>
        <dbReference type="SAM" id="MobiDB-lite"/>
    </source>
</evidence>
<protein>
    <submittedName>
        <fullName evidence="2">Uncharacterized protein</fullName>
    </submittedName>
</protein>